<protein>
    <submittedName>
        <fullName evidence="2">Uncharacterized protein</fullName>
    </submittedName>
</protein>
<name>D8Q1B6_SCHCM</name>
<feature type="region of interest" description="Disordered" evidence="1">
    <location>
        <begin position="1"/>
        <end position="61"/>
    </location>
</feature>
<accession>D8Q1B6</accession>
<keyword evidence="3" id="KW-1185">Reference proteome</keyword>
<reference evidence="2 3" key="1">
    <citation type="journal article" date="2010" name="Nat. Biotechnol.">
        <title>Genome sequence of the model mushroom Schizophyllum commune.</title>
        <authorList>
            <person name="Ohm R.A."/>
            <person name="de Jong J.F."/>
            <person name="Lugones L.G."/>
            <person name="Aerts A."/>
            <person name="Kothe E."/>
            <person name="Stajich J.E."/>
            <person name="de Vries R.P."/>
            <person name="Record E."/>
            <person name="Levasseur A."/>
            <person name="Baker S.E."/>
            <person name="Bartholomew K.A."/>
            <person name="Coutinho P.M."/>
            <person name="Erdmann S."/>
            <person name="Fowler T.J."/>
            <person name="Gathman A.C."/>
            <person name="Lombard V."/>
            <person name="Henrissat B."/>
            <person name="Knabe N."/>
            <person name="Kuees U."/>
            <person name="Lilly W.W."/>
            <person name="Lindquist E."/>
            <person name="Lucas S."/>
            <person name="Magnuson J.K."/>
            <person name="Piumi F."/>
            <person name="Raudaskoski M."/>
            <person name="Salamov A."/>
            <person name="Schmutz J."/>
            <person name="Schwarze F.W.M.R."/>
            <person name="vanKuyk P.A."/>
            <person name="Horton J.S."/>
            <person name="Grigoriev I.V."/>
            <person name="Woesten H.A.B."/>
        </authorList>
    </citation>
    <scope>NUCLEOTIDE SEQUENCE [LARGE SCALE GENOMIC DNA]</scope>
    <source>
        <strain evidence="3">H4-8 / FGSC 9210</strain>
    </source>
</reference>
<dbReference type="RefSeq" id="XP_003032815.1">
    <property type="nucleotide sequence ID" value="XM_003032769.1"/>
</dbReference>
<dbReference type="GeneID" id="9590854"/>
<gene>
    <name evidence="2" type="ORF">SCHCODRAFT_234284</name>
</gene>
<evidence type="ECO:0000313" key="3">
    <source>
        <dbReference type="Proteomes" id="UP000007431"/>
    </source>
</evidence>
<dbReference type="HOGENOM" id="CLU_1082425_0_0_1"/>
<evidence type="ECO:0000256" key="1">
    <source>
        <dbReference type="SAM" id="MobiDB-lite"/>
    </source>
</evidence>
<organism evidence="3">
    <name type="scientific">Schizophyllum commune (strain H4-8 / FGSC 9210)</name>
    <name type="common">Split gill fungus</name>
    <dbReference type="NCBI Taxonomy" id="578458"/>
    <lineage>
        <taxon>Eukaryota</taxon>
        <taxon>Fungi</taxon>
        <taxon>Dikarya</taxon>
        <taxon>Basidiomycota</taxon>
        <taxon>Agaricomycotina</taxon>
        <taxon>Agaricomycetes</taxon>
        <taxon>Agaricomycetidae</taxon>
        <taxon>Agaricales</taxon>
        <taxon>Schizophyllaceae</taxon>
        <taxon>Schizophyllum</taxon>
    </lineage>
</organism>
<evidence type="ECO:0000313" key="2">
    <source>
        <dbReference type="EMBL" id="EFI97912.1"/>
    </source>
</evidence>
<sequence length="257" mass="26554">MAGGVHSSVLLAARGSDPGVDPSPKSRGAAADEAQTMHARSARVRLGGQSAHAPGSSQVPSTCRLGAQASCMPDEPEPALTSARGWMIAGSLERTDKMPARAEVCSCSSARVHSPRQGASAGGRRDVIARMPGASGRIAHCSHSHGHVEPVLLNIPRWLLTDSFTPCGSPQLQRTAPKVRGPPGLRGLPGSTSRQFCARQAQLARQENSPSIAGAPSACPVRTGVHQARRCANSVPIPTVCGRPGKPLVLFANRAGA</sequence>
<dbReference type="Proteomes" id="UP000007431">
    <property type="component" value="Unassembled WGS sequence"/>
</dbReference>
<dbReference type="EMBL" id="GL377305">
    <property type="protein sequence ID" value="EFI97912.1"/>
    <property type="molecule type" value="Genomic_DNA"/>
</dbReference>
<dbReference type="AlphaFoldDB" id="D8Q1B6"/>
<proteinExistence type="predicted"/>
<dbReference type="KEGG" id="scm:SCHCO_02665708"/>
<dbReference type="VEuPathDB" id="FungiDB:SCHCODRAFT_02665708"/>
<dbReference type="InParanoid" id="D8Q1B6"/>